<keyword evidence="3" id="KW-0804">Transcription</keyword>
<evidence type="ECO:0000313" key="6">
    <source>
        <dbReference type="Proteomes" id="UP001290861"/>
    </source>
</evidence>
<dbReference type="PANTHER" id="PTHR43280">
    <property type="entry name" value="ARAC-FAMILY TRANSCRIPTIONAL REGULATOR"/>
    <property type="match status" value="1"/>
</dbReference>
<feature type="domain" description="HTH araC/xylS-type" evidence="4">
    <location>
        <begin position="187"/>
        <end position="285"/>
    </location>
</feature>
<evidence type="ECO:0000313" key="5">
    <source>
        <dbReference type="EMBL" id="MDZ8117346.1"/>
    </source>
</evidence>
<protein>
    <submittedName>
        <fullName evidence="5">AraC family transcriptional regulator</fullName>
    </submittedName>
</protein>
<gene>
    <name evidence="5" type="ORF">P9H32_01800</name>
</gene>
<keyword evidence="1" id="KW-0805">Transcription regulation</keyword>
<comment type="caution">
    <text evidence="5">The sequence shown here is derived from an EMBL/GenBank/DDBJ whole genome shotgun (WGS) entry which is preliminary data.</text>
</comment>
<dbReference type="PANTHER" id="PTHR43280:SF31">
    <property type="entry name" value="TRANSCRIPTIONAL REGULATORY PROTEIN"/>
    <property type="match status" value="1"/>
</dbReference>
<dbReference type="SMART" id="SM00342">
    <property type="entry name" value="HTH_ARAC"/>
    <property type="match status" value="1"/>
</dbReference>
<evidence type="ECO:0000259" key="4">
    <source>
        <dbReference type="PROSITE" id="PS01124"/>
    </source>
</evidence>
<sequence>MDKATAPFISTQVNSGEYYYLNLTPEKDAAEIVVCGGREQTAPTYRIKRKSFKFYSIEFVSSGRGSITMDGKTYPLRPGAIYCYGPRTPHTIETDPEHPMLKHFVDFTGRALEELLKTTPFLSGRPLFVSRPFRIRNIFENLITTGNTESRNRDALCALLLRQLILTADDTAMDADAAFSPAWQTYMRCRQFIERNYLDLPNIGNAAEACFIDQAYLSRLFKRFADESPLQLLTRLKMSKAADLLSSGDLLVKQVGEKVGFSDPYHFSRVFKRVYGIPPETFTVAARRQG</sequence>
<dbReference type="InterPro" id="IPR037923">
    <property type="entry name" value="HTH-like"/>
</dbReference>
<dbReference type="Pfam" id="PF02311">
    <property type="entry name" value="AraC_binding"/>
    <property type="match status" value="1"/>
</dbReference>
<evidence type="ECO:0000256" key="2">
    <source>
        <dbReference type="ARBA" id="ARBA00023125"/>
    </source>
</evidence>
<dbReference type="RefSeq" id="WP_322607147.1">
    <property type="nucleotide sequence ID" value="NZ_JARVCO010000002.1"/>
</dbReference>
<dbReference type="SUPFAM" id="SSF51215">
    <property type="entry name" value="Regulatory protein AraC"/>
    <property type="match status" value="1"/>
</dbReference>
<dbReference type="SUPFAM" id="SSF46689">
    <property type="entry name" value="Homeodomain-like"/>
    <property type="match status" value="1"/>
</dbReference>
<dbReference type="Gene3D" id="1.10.10.60">
    <property type="entry name" value="Homeodomain-like"/>
    <property type="match status" value="1"/>
</dbReference>
<keyword evidence="6" id="KW-1185">Reference proteome</keyword>
<dbReference type="InterPro" id="IPR003313">
    <property type="entry name" value="AraC-bd"/>
</dbReference>
<dbReference type="Pfam" id="PF12833">
    <property type="entry name" value="HTH_18"/>
    <property type="match status" value="1"/>
</dbReference>
<dbReference type="InterPro" id="IPR018060">
    <property type="entry name" value="HTH_AraC"/>
</dbReference>
<organism evidence="5 6">
    <name type="scientific">Pontiella agarivorans</name>
    <dbReference type="NCBI Taxonomy" id="3038953"/>
    <lineage>
        <taxon>Bacteria</taxon>
        <taxon>Pseudomonadati</taxon>
        <taxon>Kiritimatiellota</taxon>
        <taxon>Kiritimatiellia</taxon>
        <taxon>Kiritimatiellales</taxon>
        <taxon>Pontiellaceae</taxon>
        <taxon>Pontiella</taxon>
    </lineage>
</organism>
<dbReference type="Proteomes" id="UP001290861">
    <property type="component" value="Unassembled WGS sequence"/>
</dbReference>
<evidence type="ECO:0000256" key="1">
    <source>
        <dbReference type="ARBA" id="ARBA00023015"/>
    </source>
</evidence>
<dbReference type="PRINTS" id="PR00032">
    <property type="entry name" value="HTHARAC"/>
</dbReference>
<dbReference type="PROSITE" id="PS00041">
    <property type="entry name" value="HTH_ARAC_FAMILY_1"/>
    <property type="match status" value="1"/>
</dbReference>
<keyword evidence="2" id="KW-0238">DNA-binding</keyword>
<accession>A0ABU5MTD9</accession>
<dbReference type="InterPro" id="IPR018062">
    <property type="entry name" value="HTH_AraC-typ_CS"/>
</dbReference>
<reference evidence="5 6" key="1">
    <citation type="journal article" date="2024" name="Appl. Environ. Microbiol.">
        <title>Pontiella agarivorans sp. nov., a novel marine anaerobic bacterium capable of degrading macroalgal polysaccharides and fixing nitrogen.</title>
        <authorList>
            <person name="Liu N."/>
            <person name="Kivenson V."/>
            <person name="Peng X."/>
            <person name="Cui Z."/>
            <person name="Lankiewicz T.S."/>
            <person name="Gosselin K.M."/>
            <person name="English C.J."/>
            <person name="Blair E.M."/>
            <person name="O'Malley M.A."/>
            <person name="Valentine D.L."/>
        </authorList>
    </citation>
    <scope>NUCLEOTIDE SEQUENCE [LARGE SCALE GENOMIC DNA]</scope>
    <source>
        <strain evidence="5 6">NLcol2</strain>
    </source>
</reference>
<proteinExistence type="predicted"/>
<name>A0ABU5MTD9_9BACT</name>
<evidence type="ECO:0000256" key="3">
    <source>
        <dbReference type="ARBA" id="ARBA00023163"/>
    </source>
</evidence>
<dbReference type="PROSITE" id="PS01124">
    <property type="entry name" value="HTH_ARAC_FAMILY_2"/>
    <property type="match status" value="1"/>
</dbReference>
<dbReference type="Gene3D" id="2.60.120.280">
    <property type="entry name" value="Regulatory protein AraC"/>
    <property type="match status" value="1"/>
</dbReference>
<dbReference type="InterPro" id="IPR020449">
    <property type="entry name" value="Tscrpt_reg_AraC-type_HTH"/>
</dbReference>
<dbReference type="InterPro" id="IPR009057">
    <property type="entry name" value="Homeodomain-like_sf"/>
</dbReference>
<dbReference type="EMBL" id="JARVCO010000002">
    <property type="protein sequence ID" value="MDZ8117346.1"/>
    <property type="molecule type" value="Genomic_DNA"/>
</dbReference>